<feature type="transmembrane region" description="Helical" evidence="5">
    <location>
        <begin position="205"/>
        <end position="223"/>
    </location>
</feature>
<proteinExistence type="predicted"/>
<gene>
    <name evidence="7" type="ORF">AB3X52_17445</name>
</gene>
<dbReference type="InterPro" id="IPR026841">
    <property type="entry name" value="Aur1/Ipt1"/>
</dbReference>
<dbReference type="SUPFAM" id="SSF48317">
    <property type="entry name" value="Acid phosphatase/Vanadium-dependent haloperoxidase"/>
    <property type="match status" value="1"/>
</dbReference>
<dbReference type="InterPro" id="IPR036938">
    <property type="entry name" value="PAP2/HPO_sf"/>
</dbReference>
<evidence type="ECO:0000313" key="8">
    <source>
        <dbReference type="Proteomes" id="UP001556631"/>
    </source>
</evidence>
<dbReference type="PANTHER" id="PTHR31310">
    <property type="match status" value="1"/>
</dbReference>
<dbReference type="EMBL" id="JBFPJR010000042">
    <property type="protein sequence ID" value="MEX0429407.1"/>
    <property type="molecule type" value="Genomic_DNA"/>
</dbReference>
<dbReference type="Gene3D" id="1.20.144.10">
    <property type="entry name" value="Phosphatidic acid phosphatase type 2/haloperoxidase"/>
    <property type="match status" value="1"/>
</dbReference>
<comment type="caution">
    <text evidence="7">The sequence shown here is derived from an EMBL/GenBank/DDBJ whole genome shotgun (WGS) entry which is preliminary data.</text>
</comment>
<dbReference type="RefSeq" id="WP_367995371.1">
    <property type="nucleotide sequence ID" value="NZ_JBFPJR010000042.1"/>
</dbReference>
<feature type="transmembrane region" description="Helical" evidence="5">
    <location>
        <begin position="230"/>
        <end position="248"/>
    </location>
</feature>
<dbReference type="Pfam" id="PF14378">
    <property type="entry name" value="PAP2_3"/>
    <property type="match status" value="1"/>
</dbReference>
<feature type="transmembrane region" description="Helical" evidence="5">
    <location>
        <begin position="117"/>
        <end position="136"/>
    </location>
</feature>
<evidence type="ECO:0000256" key="5">
    <source>
        <dbReference type="SAM" id="Phobius"/>
    </source>
</evidence>
<comment type="subcellular location">
    <subcellularLocation>
        <location evidence="1">Membrane</location>
        <topology evidence="1">Multi-pass membrane protein</topology>
    </subcellularLocation>
</comment>
<evidence type="ECO:0000256" key="4">
    <source>
        <dbReference type="ARBA" id="ARBA00023136"/>
    </source>
</evidence>
<keyword evidence="2 5" id="KW-0812">Transmembrane</keyword>
<evidence type="ECO:0000256" key="3">
    <source>
        <dbReference type="ARBA" id="ARBA00022989"/>
    </source>
</evidence>
<protein>
    <submittedName>
        <fullName evidence="7">Phosphatase PAP2 family protein</fullName>
    </submittedName>
</protein>
<dbReference type="InterPro" id="IPR052185">
    <property type="entry name" value="IPC_Synthase-Related"/>
</dbReference>
<evidence type="ECO:0000313" key="7">
    <source>
        <dbReference type="EMBL" id="MEX0429407.1"/>
    </source>
</evidence>
<keyword evidence="8" id="KW-1185">Reference proteome</keyword>
<dbReference type="CDD" id="cd03386">
    <property type="entry name" value="PAP2_Aur1_like"/>
    <property type="match status" value="1"/>
</dbReference>
<feature type="transmembrane region" description="Helical" evidence="5">
    <location>
        <begin position="46"/>
        <end position="65"/>
    </location>
</feature>
<evidence type="ECO:0000259" key="6">
    <source>
        <dbReference type="Pfam" id="PF14378"/>
    </source>
</evidence>
<keyword evidence="4 5" id="KW-0472">Membrane</keyword>
<evidence type="ECO:0000256" key="2">
    <source>
        <dbReference type="ARBA" id="ARBA00022692"/>
    </source>
</evidence>
<feature type="transmembrane region" description="Helical" evidence="5">
    <location>
        <begin position="254"/>
        <end position="275"/>
    </location>
</feature>
<sequence length="302" mass="33151">MHDEGITSGDIAGRSVADTGSAVPGITVQPSVEHGVLPRTLWQRLAGVRAGIRELIFVTVLYIAYTSSRLLASNNMAEAKSRARQILSIERAVDLDWEHGLNQFFVHHDLIGLLGCYWYSTAHYILTLVVLVWLYARGRHRYLPARRALVVGTVLALALYLMLPTAPPRFFPHLYDDVLLLHSDQGWWGADASAPKGMGHLTNELAAFPSLHCGWSLWVAIVVWRNVRSWVVRLLAGLSAAATAIVVVGTGNHWTLDVIVGWMVVIAGVVSVSAFSQRPIVLEAASADEDHSKGRRVGEPSR</sequence>
<dbReference type="Proteomes" id="UP001556631">
    <property type="component" value="Unassembled WGS sequence"/>
</dbReference>
<keyword evidence="3 5" id="KW-1133">Transmembrane helix</keyword>
<feature type="transmembrane region" description="Helical" evidence="5">
    <location>
        <begin position="148"/>
        <end position="166"/>
    </location>
</feature>
<dbReference type="PANTHER" id="PTHR31310:SF7">
    <property type="entry name" value="PA-PHOSPHATASE RELATED-FAMILY PROTEIN DDB_G0268928"/>
    <property type="match status" value="1"/>
</dbReference>
<evidence type="ECO:0000256" key="1">
    <source>
        <dbReference type="ARBA" id="ARBA00004141"/>
    </source>
</evidence>
<accession>A0ABV3T426</accession>
<name>A0ABV3T426_9ACTN</name>
<feature type="domain" description="Inositolphosphotransferase Aur1/Ipt1" evidence="6">
    <location>
        <begin position="84"/>
        <end position="269"/>
    </location>
</feature>
<organism evidence="7 8">
    <name type="scientific">Nocardioides eburneus</name>
    <dbReference type="NCBI Taxonomy" id="3231482"/>
    <lineage>
        <taxon>Bacteria</taxon>
        <taxon>Bacillati</taxon>
        <taxon>Actinomycetota</taxon>
        <taxon>Actinomycetes</taxon>
        <taxon>Propionibacteriales</taxon>
        <taxon>Nocardioidaceae</taxon>
        <taxon>Nocardioides</taxon>
    </lineage>
</organism>
<reference evidence="7 8" key="1">
    <citation type="submission" date="2024-07" db="EMBL/GenBank/DDBJ databases">
        <authorList>
            <person name="Lee S."/>
            <person name="Kang M."/>
        </authorList>
    </citation>
    <scope>NUCLEOTIDE SEQUENCE [LARGE SCALE GENOMIC DNA]</scope>
    <source>
        <strain evidence="7 8">DS6</strain>
    </source>
</reference>